<reference evidence="2" key="4">
    <citation type="submission" date="2024-01" db="EMBL/GenBank/DDBJ databases">
        <authorList>
            <person name="Macesic N."/>
        </authorList>
    </citation>
    <scope>NUCLEOTIDE SEQUENCE</scope>
    <source>
        <strain evidence="2">CPO239</strain>
    </source>
</reference>
<reference evidence="3 4" key="1">
    <citation type="submission" date="2016-04" db="EMBL/GenBank/DDBJ databases">
        <authorList>
            <person name="Osei Sekyere J."/>
            <person name="Sivertsen A."/>
            <person name="Pedersen A.T."/>
            <person name="Sundsfjord A."/>
        </authorList>
    </citation>
    <scope>NUCLEOTIDE SEQUENCE [LARGE SCALE GENOMIC DNA]</scope>
    <source>
        <strain evidence="3 4">ST435:939705067</strain>
    </source>
</reference>
<organism evidence="3 4">
    <name type="scientific">Enterobacter asburiae</name>
    <dbReference type="NCBI Taxonomy" id="61645"/>
    <lineage>
        <taxon>Bacteria</taxon>
        <taxon>Pseudomonadati</taxon>
        <taxon>Pseudomonadota</taxon>
        <taxon>Gammaproteobacteria</taxon>
        <taxon>Enterobacterales</taxon>
        <taxon>Enterobacteriaceae</taxon>
        <taxon>Enterobacter</taxon>
        <taxon>Enterobacter cloacae complex</taxon>
    </lineage>
</organism>
<comment type="caution">
    <text evidence="3">The sequence shown here is derived from an EMBL/GenBank/DDBJ whole genome shotgun (WGS) entry which is preliminary data.</text>
</comment>
<keyword evidence="5" id="KW-1185">Reference proteome</keyword>
<feature type="compositionally biased region" description="Polar residues" evidence="1">
    <location>
        <begin position="1"/>
        <end position="17"/>
    </location>
</feature>
<reference evidence="2" key="3">
    <citation type="journal article" date="2023" name="Nat. Commun.">
        <title>Genomic dissection of endemic carbapenem resistance reveals metallo-beta-lactamase dissemination through clonal, plasmid and integron transfer.</title>
        <authorList>
            <person name="Macesic N."/>
            <person name="Hawkey J."/>
            <person name="Vezina B."/>
            <person name="Wisniewski J.A."/>
            <person name="Cottingham H."/>
            <person name="Blakeway L.V."/>
            <person name="Harshegyi T."/>
            <person name="Pragastis K."/>
            <person name="Badoordeen G.Z."/>
            <person name="Dennison A."/>
            <person name="Spelman D.W."/>
            <person name="Jenney A.W.J."/>
            <person name="Peleg A.Y."/>
        </authorList>
    </citation>
    <scope>NUCLEOTIDE SEQUENCE</scope>
    <source>
        <strain evidence="2">CPO239</strain>
    </source>
</reference>
<dbReference type="EMBL" id="JARTQQ020000003">
    <property type="protein sequence ID" value="MEC5731888.1"/>
    <property type="molecule type" value="Genomic_DNA"/>
</dbReference>
<reference evidence="3" key="2">
    <citation type="journal article" date="2017" name="PLoS ONE">
        <title>Genomic and phenotypic characterisation of fluoroquinolone resistance mechanisms in Enterobacteriaceae in Durban, South Africa.</title>
        <authorList>
            <person name="Osei Sekyere J."/>
            <person name="Amoako D.G."/>
        </authorList>
    </citation>
    <scope>NUCLEOTIDE SEQUENCE</scope>
    <source>
        <strain evidence="3">ST435:939705067</strain>
    </source>
</reference>
<dbReference type="Proteomes" id="UP000050495">
    <property type="component" value="Unassembled WGS sequence"/>
</dbReference>
<gene>
    <name evidence="3" type="ORF">AN696_0222490</name>
    <name evidence="2" type="ORF">QAA55_026415</name>
</gene>
<protein>
    <submittedName>
        <fullName evidence="3">Uncharacterized protein</fullName>
    </submittedName>
</protein>
<proteinExistence type="predicted"/>
<accession>A0AB36F9I6</accession>
<evidence type="ECO:0000313" key="2">
    <source>
        <dbReference type="EMBL" id="MEC5731888.1"/>
    </source>
</evidence>
<dbReference type="Proteomes" id="UP001175344">
    <property type="component" value="Unassembled WGS sequence"/>
</dbReference>
<evidence type="ECO:0000256" key="1">
    <source>
        <dbReference type="SAM" id="MobiDB-lite"/>
    </source>
</evidence>
<evidence type="ECO:0000313" key="5">
    <source>
        <dbReference type="Proteomes" id="UP001175344"/>
    </source>
</evidence>
<sequence>MSLIHNTAAPSVSQHMTGFNADTKGSEEEVNRLCQLYPEIASWQPALIAGAWHQWCVENQIQPMAPEKRDEAFPLYLVRLIRNRMEEMNAWR</sequence>
<feature type="region of interest" description="Disordered" evidence="1">
    <location>
        <begin position="1"/>
        <end position="24"/>
    </location>
</feature>
<evidence type="ECO:0000313" key="4">
    <source>
        <dbReference type="Proteomes" id="UP000050495"/>
    </source>
</evidence>
<dbReference type="AlphaFoldDB" id="A0AB36F9I6"/>
<dbReference type="EMBL" id="LJEY02000198">
    <property type="protein sequence ID" value="OEH11310.1"/>
    <property type="molecule type" value="Genomic_DNA"/>
</dbReference>
<dbReference type="RefSeq" id="WP_015572101.1">
    <property type="nucleotide sequence ID" value="NZ_BEEV01000074.1"/>
</dbReference>
<evidence type="ECO:0000313" key="3">
    <source>
        <dbReference type="EMBL" id="OEH11310.1"/>
    </source>
</evidence>
<name>A0AB36F9I6_ENTAS</name>